<protein>
    <submittedName>
        <fullName evidence="2">Uncharacterized protein</fullName>
    </submittedName>
</protein>
<gene>
    <name evidence="2" type="ORF">TRFO_41665</name>
</gene>
<reference evidence="2" key="1">
    <citation type="submission" date="2016-10" db="EMBL/GenBank/DDBJ databases">
        <authorList>
            <person name="Benchimol M."/>
            <person name="Almeida L.G."/>
            <person name="Vasconcelos A.T."/>
            <person name="Perreira-Neves A."/>
            <person name="Rosa I.A."/>
            <person name="Tasca T."/>
            <person name="Bogo M.R."/>
            <person name="de Souza W."/>
        </authorList>
    </citation>
    <scope>NUCLEOTIDE SEQUENCE [LARGE SCALE GENOMIC DNA]</scope>
    <source>
        <strain evidence="2">K</strain>
    </source>
</reference>
<dbReference type="VEuPathDB" id="TrichDB:TRFO_41665"/>
<comment type="caution">
    <text evidence="2">The sequence shown here is derived from an EMBL/GenBank/DDBJ whole genome shotgun (WGS) entry which is preliminary data.</text>
</comment>
<keyword evidence="1" id="KW-0175">Coiled coil</keyword>
<dbReference type="Gene3D" id="3.80.10.10">
    <property type="entry name" value="Ribonuclease Inhibitor"/>
    <property type="match status" value="1"/>
</dbReference>
<keyword evidence="3" id="KW-1185">Reference proteome</keyword>
<dbReference type="SUPFAM" id="SSF52047">
    <property type="entry name" value="RNI-like"/>
    <property type="match status" value="1"/>
</dbReference>
<organism evidence="2 3">
    <name type="scientific">Tritrichomonas foetus</name>
    <dbReference type="NCBI Taxonomy" id="1144522"/>
    <lineage>
        <taxon>Eukaryota</taxon>
        <taxon>Metamonada</taxon>
        <taxon>Parabasalia</taxon>
        <taxon>Tritrichomonadida</taxon>
        <taxon>Tritrichomonadidae</taxon>
        <taxon>Tritrichomonas</taxon>
    </lineage>
</organism>
<dbReference type="RefSeq" id="XP_068369808.1">
    <property type="nucleotide sequence ID" value="XM_068513913.1"/>
</dbReference>
<evidence type="ECO:0000313" key="3">
    <source>
        <dbReference type="Proteomes" id="UP000179807"/>
    </source>
</evidence>
<dbReference type="InterPro" id="IPR032675">
    <property type="entry name" value="LRR_dom_sf"/>
</dbReference>
<dbReference type="OrthoDB" id="10637119at2759"/>
<accession>A0A1J4L0Q2</accession>
<evidence type="ECO:0000256" key="1">
    <source>
        <dbReference type="SAM" id="Coils"/>
    </source>
</evidence>
<dbReference type="AlphaFoldDB" id="A0A1J4L0Q2"/>
<sequence length="338" mass="38674">MATEKPTILKPKEMYDLCHGDMSRCVFDFSSISIDDFDGLFNTLPQLVYKKVKSLKFCNDTAVKLESGTYDAPDEEIRNYQYSIKNQKPGYSTYISKIISQALPRTKLLTTLEFDRIPLSHESFENITNSIRKCPRIKNVAFSNLRVHDEDFVYFLTHVSPYKLDSIKFVNCQISENVYDSIRKFLNSQPGEGDVLKDGQWRLATLNLDNKEITADNLPSKAASRKSDIKERNISFDDDNDGYEDSENITRSKAEITMARIREVTKAVPPASPTDNPREQNEKLKRELEELLGRLQAVRFSDDVFLIGEGAQESLDDIRAAEETVKKYEEAHGEININ</sequence>
<proteinExistence type="predicted"/>
<feature type="coiled-coil region" evidence="1">
    <location>
        <begin position="278"/>
        <end position="338"/>
    </location>
</feature>
<dbReference type="EMBL" id="MLAK01000085">
    <property type="protein sequence ID" value="OHT16672.1"/>
    <property type="molecule type" value="Genomic_DNA"/>
</dbReference>
<name>A0A1J4L0Q2_9EUKA</name>
<evidence type="ECO:0000313" key="2">
    <source>
        <dbReference type="EMBL" id="OHT16672.1"/>
    </source>
</evidence>
<dbReference type="GeneID" id="94848617"/>
<dbReference type="Proteomes" id="UP000179807">
    <property type="component" value="Unassembled WGS sequence"/>
</dbReference>